<accession>A0A9B0G874</accession>
<feature type="region of interest" description="Disordered" evidence="1">
    <location>
        <begin position="1"/>
        <end position="106"/>
    </location>
</feature>
<evidence type="ECO:0000256" key="1">
    <source>
        <dbReference type="SAM" id="MobiDB-lite"/>
    </source>
</evidence>
<sequence>MVQARGRQPCWRSRFMEGRQGEAGRRTLSSRSSPPRRLPSSSFRPPAPQTRDCISRQAPRPAANEGLRIWRRRRRRSESRVGGLCARRRRRERAAAAAAARTEVEAEGDCPLVVAERRAKANSSPRGPCCPGPAASHSLLSSSRGRAATPHLSTAPAHPTSRSLPLSFTPGPARPRPSSVPAAMAEASGAREI</sequence>
<feature type="compositionally biased region" description="Basic and acidic residues" evidence="1">
    <location>
        <begin position="14"/>
        <end position="25"/>
    </location>
</feature>
<reference evidence="3" key="1">
    <citation type="submission" date="2025-08" db="UniProtKB">
        <authorList>
            <consortium name="RefSeq"/>
        </authorList>
    </citation>
    <scope>IDENTIFICATION</scope>
</reference>
<dbReference type="AlphaFoldDB" id="A0A9B0G874"/>
<feature type="compositionally biased region" description="Low complexity" evidence="1">
    <location>
        <begin position="26"/>
        <end position="44"/>
    </location>
</feature>
<keyword evidence="2" id="KW-1185">Reference proteome</keyword>
<dbReference type="RefSeq" id="XP_004394511.1">
    <property type="nucleotide sequence ID" value="XM_004394454.1"/>
</dbReference>
<organism evidence="2 3">
    <name type="scientific">Odobenus rosmarus divergens</name>
    <name type="common">Pacific walrus</name>
    <dbReference type="NCBI Taxonomy" id="9708"/>
    <lineage>
        <taxon>Eukaryota</taxon>
        <taxon>Metazoa</taxon>
        <taxon>Chordata</taxon>
        <taxon>Craniata</taxon>
        <taxon>Vertebrata</taxon>
        <taxon>Euteleostomi</taxon>
        <taxon>Mammalia</taxon>
        <taxon>Eutheria</taxon>
        <taxon>Laurasiatheria</taxon>
        <taxon>Carnivora</taxon>
        <taxon>Caniformia</taxon>
        <taxon>Pinnipedia</taxon>
        <taxon>Odobenidae</taxon>
        <taxon>Odobenus</taxon>
    </lineage>
</organism>
<gene>
    <name evidence="3" type="primary">LOC101374364</name>
</gene>
<feature type="region of interest" description="Disordered" evidence="1">
    <location>
        <begin position="120"/>
        <end position="193"/>
    </location>
</feature>
<evidence type="ECO:0000313" key="3">
    <source>
        <dbReference type="RefSeq" id="XP_004394511.1"/>
    </source>
</evidence>
<dbReference type="Proteomes" id="UP000245340">
    <property type="component" value="Unplaced"/>
</dbReference>
<protein>
    <submittedName>
        <fullName evidence="3">Uncharacterized protein LOC101374364</fullName>
    </submittedName>
</protein>
<evidence type="ECO:0000313" key="2">
    <source>
        <dbReference type="Proteomes" id="UP000245340"/>
    </source>
</evidence>
<feature type="compositionally biased region" description="Low complexity" evidence="1">
    <location>
        <begin position="176"/>
        <end position="185"/>
    </location>
</feature>
<proteinExistence type="predicted"/>
<name>A0A9B0G874_ODORO</name>